<dbReference type="Pfam" id="PF13671">
    <property type="entry name" value="AAA_33"/>
    <property type="match status" value="1"/>
</dbReference>
<dbReference type="EMBL" id="JAPDNT010000009">
    <property type="protein sequence ID" value="MCW3475501.1"/>
    <property type="molecule type" value="Genomic_DNA"/>
</dbReference>
<dbReference type="AlphaFoldDB" id="A0AA42CG07"/>
<dbReference type="SUPFAM" id="SSF52540">
    <property type="entry name" value="P-loop containing nucleoside triphosphate hydrolases"/>
    <property type="match status" value="1"/>
</dbReference>
<dbReference type="PANTHER" id="PTHR37807">
    <property type="entry name" value="OS07G0160300 PROTEIN"/>
    <property type="match status" value="1"/>
</dbReference>
<dbReference type="Gene3D" id="3.40.50.300">
    <property type="entry name" value="P-loop containing nucleotide triphosphate hydrolases"/>
    <property type="match status" value="1"/>
</dbReference>
<comment type="caution">
    <text evidence="2">The sequence shown here is derived from an EMBL/GenBank/DDBJ whole genome shotgun (WGS) entry which is preliminary data.</text>
</comment>
<feature type="region of interest" description="Disordered" evidence="1">
    <location>
        <begin position="171"/>
        <end position="205"/>
    </location>
</feature>
<reference evidence="2" key="1">
    <citation type="submission" date="2022-09" db="EMBL/GenBank/DDBJ databases">
        <title>Rhodovastum sp. nov. RN2-1 isolated from soil in Seongnam, South Korea.</title>
        <authorList>
            <person name="Le N.T."/>
        </authorList>
    </citation>
    <scope>NUCLEOTIDE SEQUENCE</scope>
    <source>
        <strain evidence="2">RN2-1</strain>
    </source>
</reference>
<gene>
    <name evidence="2" type="ORF">OL599_13030</name>
</gene>
<sequence>MHESKGALIVFGGLPGTGKTTLARAVAETHSATYLRIDTIEQTLRCSGTLAGDVGPAGYLIAYALAESNLLLGRTVIADSVNPLAVTREAWRRVAARTSSAIVEIEIICSDAAEHRRRVETRSVDVAGLDLPSWEDVIKRDYEPWDCPRIVLDTAGCTIPGALEELQKRMNGSGLVPRGSRSMPEAAGSASTRRGGRPRRRSRTG</sequence>
<evidence type="ECO:0000256" key="1">
    <source>
        <dbReference type="SAM" id="MobiDB-lite"/>
    </source>
</evidence>
<proteinExistence type="predicted"/>
<feature type="compositionally biased region" description="Basic residues" evidence="1">
    <location>
        <begin position="194"/>
        <end position="205"/>
    </location>
</feature>
<dbReference type="Proteomes" id="UP001165679">
    <property type="component" value="Unassembled WGS sequence"/>
</dbReference>
<protein>
    <submittedName>
        <fullName evidence="2">AAA family ATPase</fullName>
    </submittedName>
</protein>
<reference evidence="2" key="2">
    <citation type="submission" date="2022-10" db="EMBL/GenBank/DDBJ databases">
        <authorList>
            <person name="Trinh H.N."/>
        </authorList>
    </citation>
    <scope>NUCLEOTIDE SEQUENCE</scope>
    <source>
        <strain evidence="2">RN2-1</strain>
    </source>
</reference>
<organism evidence="2 3">
    <name type="scientific">Limobrevibacterium gyesilva</name>
    <dbReference type="NCBI Taxonomy" id="2991712"/>
    <lineage>
        <taxon>Bacteria</taxon>
        <taxon>Pseudomonadati</taxon>
        <taxon>Pseudomonadota</taxon>
        <taxon>Alphaproteobacteria</taxon>
        <taxon>Acetobacterales</taxon>
        <taxon>Acetobacteraceae</taxon>
        <taxon>Limobrevibacterium</taxon>
    </lineage>
</organism>
<accession>A0AA42CG07</accession>
<name>A0AA42CG07_9PROT</name>
<dbReference type="InterPro" id="IPR027417">
    <property type="entry name" value="P-loop_NTPase"/>
</dbReference>
<evidence type="ECO:0000313" key="2">
    <source>
        <dbReference type="EMBL" id="MCW3475501.1"/>
    </source>
</evidence>
<dbReference type="PANTHER" id="PTHR37807:SF3">
    <property type="entry name" value="OS07G0160300 PROTEIN"/>
    <property type="match status" value="1"/>
</dbReference>
<keyword evidence="3" id="KW-1185">Reference proteome</keyword>
<evidence type="ECO:0000313" key="3">
    <source>
        <dbReference type="Proteomes" id="UP001165679"/>
    </source>
</evidence>